<dbReference type="EMBL" id="JAAGOX010000001">
    <property type="protein sequence ID" value="NDW43463.1"/>
    <property type="molecule type" value="Genomic_DNA"/>
</dbReference>
<dbReference type="RefSeq" id="WP_164126743.1">
    <property type="nucleotide sequence ID" value="NZ_JAAGOX010000001.1"/>
</dbReference>
<reference evidence="1" key="1">
    <citation type="submission" date="2020-02" db="EMBL/GenBank/DDBJ databases">
        <title>Delineation of the pyrene-degrading pathway in Roseobacter clade bacteria by genomic analysis.</title>
        <authorList>
            <person name="Zhou H."/>
            <person name="Wang H."/>
        </authorList>
    </citation>
    <scope>NUCLEOTIDE SEQUENCE</scope>
    <source>
        <strain evidence="1">PrR005</strain>
    </source>
</reference>
<sequence length="99" mass="11326">MQDLLTMLTTLSRPRLLIRAARFGQSTYNRERHLQRILGYGSLPRPAAALLRLIELEREVDEQRRADDAGYTLTRHVDLLIAMMGEAELLQASRASHLL</sequence>
<dbReference type="AlphaFoldDB" id="A0A6B2NKF6"/>
<comment type="caution">
    <text evidence="1">The sequence shown here is derived from an EMBL/GenBank/DDBJ whole genome shotgun (WGS) entry which is preliminary data.</text>
</comment>
<dbReference type="Pfam" id="PF20083">
    <property type="entry name" value="DUF6477"/>
    <property type="match status" value="1"/>
</dbReference>
<organism evidence="1">
    <name type="scientific">Ruegeria sp. PrR005</name>
    <dbReference type="NCBI Taxonomy" id="2706882"/>
    <lineage>
        <taxon>Bacteria</taxon>
        <taxon>Pseudomonadati</taxon>
        <taxon>Pseudomonadota</taxon>
        <taxon>Alphaproteobacteria</taxon>
        <taxon>Rhodobacterales</taxon>
        <taxon>Roseobacteraceae</taxon>
        <taxon>Ruegeria</taxon>
    </lineage>
</organism>
<evidence type="ECO:0000313" key="1">
    <source>
        <dbReference type="EMBL" id="NDW43463.1"/>
    </source>
</evidence>
<dbReference type="InterPro" id="IPR045516">
    <property type="entry name" value="DUF6477"/>
</dbReference>
<protein>
    <submittedName>
        <fullName evidence="1">Uncharacterized protein</fullName>
    </submittedName>
</protein>
<name>A0A6B2NKF6_9RHOB</name>
<accession>A0A6B2NKF6</accession>
<proteinExistence type="predicted"/>
<gene>
    <name evidence="1" type="ORF">G0P99_00655</name>
</gene>